<dbReference type="GO" id="GO:0016020">
    <property type="term" value="C:membrane"/>
    <property type="evidence" value="ECO:0007669"/>
    <property type="project" value="InterPro"/>
</dbReference>
<dbReference type="AlphaFoldDB" id="A0A6H0Y5J6"/>
<feature type="signal peptide" evidence="10">
    <location>
        <begin position="1"/>
        <end position="28"/>
    </location>
</feature>
<dbReference type="PANTHER" id="PTHR11742:SF89">
    <property type="entry name" value="ALPHA-1,2-MANNOSIDASE"/>
    <property type="match status" value="1"/>
</dbReference>
<keyword evidence="5 8" id="KW-1015">Disulfide bond</keyword>
<evidence type="ECO:0000256" key="7">
    <source>
        <dbReference type="PIRSR" id="PIRSR601382-2"/>
    </source>
</evidence>
<evidence type="ECO:0000256" key="9">
    <source>
        <dbReference type="RuleBase" id="RU361193"/>
    </source>
</evidence>
<evidence type="ECO:0000313" key="12">
    <source>
        <dbReference type="Proteomes" id="UP000503462"/>
    </source>
</evidence>
<dbReference type="PANTHER" id="PTHR11742">
    <property type="entry name" value="MANNOSYL-OLIGOSACCHARIDE ALPHA-1,2-MANNOSIDASE-RELATED"/>
    <property type="match status" value="1"/>
</dbReference>
<dbReference type="InterPro" id="IPR001382">
    <property type="entry name" value="Glyco_hydro_47"/>
</dbReference>
<feature type="active site" description="Proton donor" evidence="6">
    <location>
        <position position="179"/>
    </location>
</feature>
<dbReference type="PRINTS" id="PR00747">
    <property type="entry name" value="GLYHDRLASE47"/>
</dbReference>
<dbReference type="GO" id="GO:0005509">
    <property type="term" value="F:calcium ion binding"/>
    <property type="evidence" value="ECO:0007669"/>
    <property type="project" value="InterPro"/>
</dbReference>
<evidence type="ECO:0000256" key="6">
    <source>
        <dbReference type="PIRSR" id="PIRSR601382-1"/>
    </source>
</evidence>
<name>A0A6H0Y5J6_9PEZI</name>
<dbReference type="EC" id="3.2.1.-" evidence="9"/>
<dbReference type="InterPro" id="IPR050749">
    <property type="entry name" value="Glycosyl_Hydrolase_47"/>
</dbReference>
<dbReference type="FunFam" id="1.50.10.10:FF:000037">
    <property type="entry name" value="alpha-1,2-Mannosidase"/>
    <property type="match status" value="1"/>
</dbReference>
<evidence type="ECO:0000256" key="8">
    <source>
        <dbReference type="PIRSR" id="PIRSR601382-3"/>
    </source>
</evidence>
<dbReference type="Gene3D" id="1.50.10.10">
    <property type="match status" value="1"/>
</dbReference>
<keyword evidence="7" id="KW-0479">Metal-binding</keyword>
<dbReference type="GO" id="GO:0036503">
    <property type="term" value="P:ERAD pathway"/>
    <property type="evidence" value="ECO:0007669"/>
    <property type="project" value="UniProtKB-ARBA"/>
</dbReference>
<proteinExistence type="inferred from homology"/>
<comment type="similarity">
    <text evidence="3 9">Belongs to the glycosyl hydrolase 47 family.</text>
</comment>
<protein>
    <recommendedName>
        <fullName evidence="9">alpha-1,2-Mannosidase</fullName>
        <ecNumber evidence="9">3.2.1.-</ecNumber>
    </recommendedName>
</protein>
<keyword evidence="10" id="KW-0732">Signal</keyword>
<keyword evidence="4 9" id="KW-0378">Hydrolase</keyword>
<feature type="binding site" evidence="7">
    <location>
        <position position="575"/>
    </location>
    <ligand>
        <name>Ca(2+)</name>
        <dbReference type="ChEBI" id="CHEBI:29108"/>
    </ligand>
</feature>
<comment type="pathway">
    <text evidence="2">Protein modification; protein glycosylation.</text>
</comment>
<dbReference type="Proteomes" id="UP000503462">
    <property type="component" value="Chromosome 5"/>
</dbReference>
<reference evidence="11 12" key="1">
    <citation type="journal article" date="2016" name="Sci. Rep.">
        <title>Peltaster fructicola genome reveals evolution from an invasive phytopathogen to an ectophytic parasite.</title>
        <authorList>
            <person name="Xu C."/>
            <person name="Chen H."/>
            <person name="Gleason M.L."/>
            <person name="Xu J.R."/>
            <person name="Liu H."/>
            <person name="Zhang R."/>
            <person name="Sun G."/>
        </authorList>
    </citation>
    <scope>NUCLEOTIDE SEQUENCE [LARGE SCALE GENOMIC DNA]</scope>
    <source>
        <strain evidence="11 12">LNHT1506</strain>
    </source>
</reference>
<evidence type="ECO:0000256" key="10">
    <source>
        <dbReference type="SAM" id="SignalP"/>
    </source>
</evidence>
<dbReference type="Pfam" id="PF01532">
    <property type="entry name" value="Glyco_hydro_47"/>
    <property type="match status" value="1"/>
</dbReference>
<dbReference type="EMBL" id="CP051143">
    <property type="protein sequence ID" value="QIX02273.1"/>
    <property type="molecule type" value="Genomic_DNA"/>
</dbReference>
<evidence type="ECO:0000256" key="1">
    <source>
        <dbReference type="ARBA" id="ARBA00001913"/>
    </source>
</evidence>
<keyword evidence="12" id="KW-1185">Reference proteome</keyword>
<feature type="active site" description="Proton donor" evidence="6">
    <location>
        <position position="429"/>
    </location>
</feature>
<dbReference type="OrthoDB" id="8118055at2759"/>
<organism evidence="11 12">
    <name type="scientific">Peltaster fructicola</name>
    <dbReference type="NCBI Taxonomy" id="286661"/>
    <lineage>
        <taxon>Eukaryota</taxon>
        <taxon>Fungi</taxon>
        <taxon>Dikarya</taxon>
        <taxon>Ascomycota</taxon>
        <taxon>Pezizomycotina</taxon>
        <taxon>Dothideomycetes</taxon>
        <taxon>Dothideomycetes incertae sedis</taxon>
        <taxon>Peltaster</taxon>
    </lineage>
</organism>
<evidence type="ECO:0000256" key="4">
    <source>
        <dbReference type="ARBA" id="ARBA00022801"/>
    </source>
</evidence>
<feature type="active site" evidence="6">
    <location>
        <position position="315"/>
    </location>
</feature>
<feature type="active site" evidence="6">
    <location>
        <position position="489"/>
    </location>
</feature>
<evidence type="ECO:0000256" key="5">
    <source>
        <dbReference type="ARBA" id="ARBA00023157"/>
    </source>
</evidence>
<evidence type="ECO:0000256" key="3">
    <source>
        <dbReference type="ARBA" id="ARBA00007658"/>
    </source>
</evidence>
<gene>
    <name evidence="11" type="ORF">AMS68_007790</name>
</gene>
<dbReference type="InterPro" id="IPR012341">
    <property type="entry name" value="6hp_glycosidase-like_sf"/>
</dbReference>
<keyword evidence="9" id="KW-0326">Glycosidase</keyword>
<dbReference type="GO" id="GO:0005783">
    <property type="term" value="C:endoplasmic reticulum"/>
    <property type="evidence" value="ECO:0007669"/>
    <property type="project" value="TreeGrafter"/>
</dbReference>
<keyword evidence="7" id="KW-0106">Calcium</keyword>
<dbReference type="InterPro" id="IPR036026">
    <property type="entry name" value="Seven-hairpin_glycosidases"/>
</dbReference>
<comment type="cofactor">
    <cofactor evidence="1 7">
        <name>Ca(2+)</name>
        <dbReference type="ChEBI" id="CHEBI:29108"/>
    </cofactor>
</comment>
<dbReference type="GO" id="GO:0005975">
    <property type="term" value="P:carbohydrate metabolic process"/>
    <property type="evidence" value="ECO:0007669"/>
    <property type="project" value="InterPro"/>
</dbReference>
<sequence>MSIKTRGSSSIYLILSIFCLLLLLHLRANNDPDEQLYELMPETEDDGAAKFDWAARVPMYPVTSFVPVPKGTGGLLRVQHKFTKETMEAERLRVERQAAIKDAFVRCWTSYREHAWLEDELMPISGSSKSPFGGWAATLVDSLDTLWIMDLKEEFAEAVEAAIAIDFTNTTSHRISLFETNIRYLGGLLSAHDLSGDRRLLRKALEIAHVLYAAFDTPDRMPINWWSPHGAAAGSKQIADPSILSAEIGSLSLEFTRLSQLTGDPMWHDAIHRIMTIFAKQQYASFIPGMWPLGVNPQTLDFATGTSFTLGAMADSLYEYLPKMHALLGGSGMYERMYADSMDAAIRYSFFRPMLPDNADVLVAGSVSAQMQGQVLLEAKGEHLACFVGGMLALGGRLTGNESHVELGRKVTDGCIWTYEHSAAGIMPEAFLMVACSSWSDCEWDVEDWYKGIKKDSASSQDAELIATVQRLPPGFTAINDRRYLLRPEAIESVFINYRVGGDPDLMDKGWAMWQSIDKHTRTEYANAALHDVTDPKAPKSDSMESFWTAETLKYFYLLYSPPNLISLDEFVFNTEAHPFRRPKQGWW</sequence>
<evidence type="ECO:0000313" key="11">
    <source>
        <dbReference type="EMBL" id="QIX02273.1"/>
    </source>
</evidence>
<evidence type="ECO:0000256" key="2">
    <source>
        <dbReference type="ARBA" id="ARBA00004922"/>
    </source>
</evidence>
<dbReference type="SUPFAM" id="SSF48225">
    <property type="entry name" value="Seven-hairpin glycosidases"/>
    <property type="match status" value="1"/>
</dbReference>
<accession>A0A6H0Y5J6</accession>
<dbReference type="UniPathway" id="UPA00378"/>
<dbReference type="GO" id="GO:0004571">
    <property type="term" value="F:mannosyl-oligosaccharide 1,2-alpha-mannosidase activity"/>
    <property type="evidence" value="ECO:0007669"/>
    <property type="project" value="InterPro"/>
</dbReference>
<feature type="disulfide bond" evidence="8">
    <location>
        <begin position="386"/>
        <end position="415"/>
    </location>
</feature>
<feature type="chain" id="PRO_5026117650" description="alpha-1,2-Mannosidase" evidence="10">
    <location>
        <begin position="29"/>
        <end position="588"/>
    </location>
</feature>